<sequence length="433" mass="48695">MSVVFGGLFLAVLASAVCLCGSQSLRDVQWLPCPFVDESISLNEEGHRETKYHHKNGVLQFGVLGDRPINPDVVTFLVITSKVDMRRYVEGNVDMLQCEIRRYSTGGIVMRWPGLGAQEHDIWFTCTFTHTEGQFITTTFLRHTPAQEANQDWIQISDREHLTTSAAMVILTRTPKVVVGLMKDLTLSCQFAVDHKQANMTVEWRLQRRGERTKLFSYFTRTGKSEGSGVSVKAIGVGDASLKLSHTTYASEGTYVCSVLVPPLYGSHDIQLNIQEAPRVSVNVGSSLSLTLGMDQKVMCDAEGYYPLDVNIEWLREPVGSSFLPEILKNVLYSSHRHNKDGTFSLSAFFMLKPGLEDSGYKYTCRVTHQALLTPIRKSFTLTVSEQDSTLWYITVVGFILVMIILLFWLIPQLIAAKKRSERKVRNITLLKL</sequence>
<dbReference type="InterPro" id="IPR007110">
    <property type="entry name" value="Ig-like_dom"/>
</dbReference>
<name>A0A8B9HLW1_ASTMX</name>
<evidence type="ECO:0000313" key="6">
    <source>
        <dbReference type="Proteomes" id="UP000694621"/>
    </source>
</evidence>
<dbReference type="SMART" id="SM00406">
    <property type="entry name" value="IGv"/>
    <property type="match status" value="1"/>
</dbReference>
<dbReference type="InterPro" id="IPR013783">
    <property type="entry name" value="Ig-like_fold"/>
</dbReference>
<keyword evidence="1" id="KW-0393">Immunoglobulin domain</keyword>
<dbReference type="Gene3D" id="2.60.40.10">
    <property type="entry name" value="Immunoglobulins"/>
    <property type="match status" value="2"/>
</dbReference>
<feature type="signal peptide" evidence="3">
    <location>
        <begin position="1"/>
        <end position="16"/>
    </location>
</feature>
<dbReference type="PANTHER" id="PTHR23411">
    <property type="entry name" value="TAPASIN"/>
    <property type="match status" value="1"/>
</dbReference>
<dbReference type="SMART" id="SM00409">
    <property type="entry name" value="IG"/>
    <property type="match status" value="2"/>
</dbReference>
<organism evidence="5 6">
    <name type="scientific">Astyanax mexicanus</name>
    <name type="common">Blind cave fish</name>
    <name type="synonym">Astyanax fasciatus mexicanus</name>
    <dbReference type="NCBI Taxonomy" id="7994"/>
    <lineage>
        <taxon>Eukaryota</taxon>
        <taxon>Metazoa</taxon>
        <taxon>Chordata</taxon>
        <taxon>Craniata</taxon>
        <taxon>Vertebrata</taxon>
        <taxon>Euteleostomi</taxon>
        <taxon>Actinopterygii</taxon>
        <taxon>Neopterygii</taxon>
        <taxon>Teleostei</taxon>
        <taxon>Ostariophysi</taxon>
        <taxon>Characiformes</taxon>
        <taxon>Characoidei</taxon>
        <taxon>Acestrorhamphidae</taxon>
        <taxon>Acestrorhamphinae</taxon>
        <taxon>Astyanax</taxon>
    </lineage>
</organism>
<dbReference type="InterPro" id="IPR003597">
    <property type="entry name" value="Ig_C1-set"/>
</dbReference>
<dbReference type="Pfam" id="PF07654">
    <property type="entry name" value="C1-set"/>
    <property type="match status" value="1"/>
</dbReference>
<dbReference type="PROSITE" id="PS00290">
    <property type="entry name" value="IG_MHC"/>
    <property type="match status" value="1"/>
</dbReference>
<dbReference type="PROSITE" id="PS50835">
    <property type="entry name" value="IG_LIKE"/>
    <property type="match status" value="2"/>
</dbReference>
<keyword evidence="3" id="KW-0732">Signal</keyword>
<dbReference type="SUPFAM" id="SSF48726">
    <property type="entry name" value="Immunoglobulin"/>
    <property type="match status" value="2"/>
</dbReference>
<feature type="transmembrane region" description="Helical" evidence="2">
    <location>
        <begin position="391"/>
        <end position="416"/>
    </location>
</feature>
<dbReference type="AlphaFoldDB" id="A0A8B9HLW1"/>
<dbReference type="InterPro" id="IPR036179">
    <property type="entry name" value="Ig-like_dom_sf"/>
</dbReference>
<protein>
    <submittedName>
        <fullName evidence="5">Tapasin-related protein-like</fullName>
    </submittedName>
</protein>
<proteinExistence type="predicted"/>
<gene>
    <name evidence="5" type="primary">dhrs13b.2</name>
</gene>
<dbReference type="InterPro" id="IPR003006">
    <property type="entry name" value="Ig/MHC_CS"/>
</dbReference>
<keyword evidence="2" id="KW-0472">Membrane</keyword>
<feature type="domain" description="Ig-like" evidence="4">
    <location>
        <begin position="278"/>
        <end position="381"/>
    </location>
</feature>
<evidence type="ECO:0000259" key="4">
    <source>
        <dbReference type="PROSITE" id="PS50835"/>
    </source>
</evidence>
<feature type="domain" description="Ig-like" evidence="4">
    <location>
        <begin position="185"/>
        <end position="259"/>
    </location>
</feature>
<dbReference type="InterPro" id="IPR050380">
    <property type="entry name" value="Immune_Resp_Modulators"/>
</dbReference>
<reference evidence="5" key="1">
    <citation type="submission" date="2025-08" db="UniProtKB">
        <authorList>
            <consortium name="Ensembl"/>
        </authorList>
    </citation>
    <scope>IDENTIFICATION</scope>
</reference>
<dbReference type="Proteomes" id="UP000694621">
    <property type="component" value="Unplaced"/>
</dbReference>
<keyword evidence="2" id="KW-0812">Transmembrane</keyword>
<accession>A0A8B9HLW1</accession>
<evidence type="ECO:0000256" key="1">
    <source>
        <dbReference type="ARBA" id="ARBA00023319"/>
    </source>
</evidence>
<evidence type="ECO:0000256" key="3">
    <source>
        <dbReference type="SAM" id="SignalP"/>
    </source>
</evidence>
<dbReference type="SMART" id="SM00407">
    <property type="entry name" value="IGc1"/>
    <property type="match status" value="1"/>
</dbReference>
<evidence type="ECO:0000256" key="2">
    <source>
        <dbReference type="SAM" id="Phobius"/>
    </source>
</evidence>
<dbReference type="InterPro" id="IPR003599">
    <property type="entry name" value="Ig_sub"/>
</dbReference>
<dbReference type="InterPro" id="IPR013106">
    <property type="entry name" value="Ig_V-set"/>
</dbReference>
<feature type="chain" id="PRO_5033990741" evidence="3">
    <location>
        <begin position="17"/>
        <end position="433"/>
    </location>
</feature>
<dbReference type="Ensembl" id="ENSAMXT00005016744.1">
    <property type="protein sequence ID" value="ENSAMXP00005015148.1"/>
    <property type="gene ID" value="ENSAMXG00005008034.1"/>
</dbReference>
<evidence type="ECO:0000313" key="5">
    <source>
        <dbReference type="Ensembl" id="ENSAMXP00005015148.1"/>
    </source>
</evidence>
<keyword evidence="2" id="KW-1133">Transmembrane helix</keyword>
<dbReference type="Pfam" id="PF07686">
    <property type="entry name" value="V-set"/>
    <property type="match status" value="1"/>
</dbReference>